<comment type="caution">
    <text evidence="2">The sequence shown here is derived from an EMBL/GenBank/DDBJ whole genome shotgun (WGS) entry which is preliminary data.</text>
</comment>
<evidence type="ECO:0000313" key="3">
    <source>
        <dbReference type="Proteomes" id="UP000281406"/>
    </source>
</evidence>
<sequence>MKDASSLLSSATQPSCYSPLLEGSEPLKVLVFMVALEPGAFQSGFTAVGLLDPQSCLQKVISSSSQITDCQSLVFLSVRVLRRRKGGMHRRRWVITLVFLPLMGSDMAPEGQSNQASARSSKRNDHHSCATVTHGASKQRLQSIVGLLAKHVVKVALVLHTGP</sequence>
<dbReference type="AlphaFoldDB" id="A0A3N0XL08"/>
<name>A0A3N0XL08_ANAGA</name>
<dbReference type="EMBL" id="RJVU01070129">
    <property type="protein sequence ID" value="ROI62471.1"/>
    <property type="molecule type" value="Genomic_DNA"/>
</dbReference>
<dbReference type="Proteomes" id="UP000281406">
    <property type="component" value="Unassembled WGS sequence"/>
</dbReference>
<keyword evidence="3" id="KW-1185">Reference proteome</keyword>
<feature type="region of interest" description="Disordered" evidence="1">
    <location>
        <begin position="110"/>
        <end position="134"/>
    </location>
</feature>
<proteinExistence type="predicted"/>
<evidence type="ECO:0000256" key="1">
    <source>
        <dbReference type="SAM" id="MobiDB-lite"/>
    </source>
</evidence>
<gene>
    <name evidence="2" type="ORF">DPX16_5144</name>
</gene>
<accession>A0A3N0XL08</accession>
<evidence type="ECO:0000313" key="2">
    <source>
        <dbReference type="EMBL" id="ROI62471.1"/>
    </source>
</evidence>
<reference evidence="2 3" key="1">
    <citation type="submission" date="2018-10" db="EMBL/GenBank/DDBJ databases">
        <title>Genome assembly for a Yunnan-Guizhou Plateau 3E fish, Anabarilius grahami (Regan), and its evolutionary and genetic applications.</title>
        <authorList>
            <person name="Jiang W."/>
        </authorList>
    </citation>
    <scope>NUCLEOTIDE SEQUENCE [LARGE SCALE GENOMIC DNA]</scope>
    <source>
        <strain evidence="2">AG-KIZ</strain>
        <tissue evidence="2">Muscle</tissue>
    </source>
</reference>
<organism evidence="2 3">
    <name type="scientific">Anabarilius grahami</name>
    <name type="common">Kanglang fish</name>
    <name type="synonym">Barilius grahami</name>
    <dbReference type="NCBI Taxonomy" id="495550"/>
    <lineage>
        <taxon>Eukaryota</taxon>
        <taxon>Metazoa</taxon>
        <taxon>Chordata</taxon>
        <taxon>Craniata</taxon>
        <taxon>Vertebrata</taxon>
        <taxon>Euteleostomi</taxon>
        <taxon>Actinopterygii</taxon>
        <taxon>Neopterygii</taxon>
        <taxon>Teleostei</taxon>
        <taxon>Ostariophysi</taxon>
        <taxon>Cypriniformes</taxon>
        <taxon>Xenocyprididae</taxon>
        <taxon>Xenocypridinae</taxon>
        <taxon>Xenocypridinae incertae sedis</taxon>
        <taxon>Anabarilius</taxon>
    </lineage>
</organism>
<protein>
    <submittedName>
        <fullName evidence="2">Uncharacterized protein</fullName>
    </submittedName>
</protein>